<accession>C0P6V7</accession>
<dbReference type="EMBL" id="BT064026">
    <property type="protein sequence ID" value="ACN28723.1"/>
    <property type="molecule type" value="mRNA"/>
</dbReference>
<organism evidence="2">
    <name type="scientific">Zea mays</name>
    <name type="common">Maize</name>
    <dbReference type="NCBI Taxonomy" id="4577"/>
    <lineage>
        <taxon>Eukaryota</taxon>
        <taxon>Viridiplantae</taxon>
        <taxon>Streptophyta</taxon>
        <taxon>Embryophyta</taxon>
        <taxon>Tracheophyta</taxon>
        <taxon>Spermatophyta</taxon>
        <taxon>Magnoliopsida</taxon>
        <taxon>Liliopsida</taxon>
        <taxon>Poales</taxon>
        <taxon>Poaceae</taxon>
        <taxon>PACMAD clade</taxon>
        <taxon>Panicoideae</taxon>
        <taxon>Andropogonodae</taxon>
        <taxon>Andropogoneae</taxon>
        <taxon>Tripsacinae</taxon>
        <taxon>Zea</taxon>
    </lineage>
</organism>
<evidence type="ECO:0000256" key="1">
    <source>
        <dbReference type="SAM" id="MobiDB-lite"/>
    </source>
</evidence>
<feature type="compositionally biased region" description="Basic and acidic residues" evidence="1">
    <location>
        <begin position="137"/>
        <end position="152"/>
    </location>
</feature>
<reference evidence="2" key="2">
    <citation type="submission" date="2012-06" db="EMBL/GenBank/DDBJ databases">
        <authorList>
            <person name="Yu Y."/>
            <person name="Currie J."/>
            <person name="Lomeli R."/>
            <person name="Angelova A."/>
            <person name="Collura K."/>
            <person name="Wissotski M."/>
            <person name="Campos D."/>
            <person name="Kudrna D."/>
            <person name="Golser W."/>
            <person name="Ashely E."/>
            <person name="Descour A."/>
            <person name="Fernandes J."/>
            <person name="Soderlund C."/>
            <person name="Walbot V."/>
        </authorList>
    </citation>
    <scope>NUCLEOTIDE SEQUENCE</scope>
    <source>
        <strain evidence="2">B73</strain>
    </source>
</reference>
<evidence type="ECO:0000313" key="2">
    <source>
        <dbReference type="EMBL" id="ACN28723.1"/>
    </source>
</evidence>
<sequence>MVICQGTQILREFCYCPSCTSPSPATTPQISFFFMPPFATGRHAMAATSATAAAAAALSHVLYKENGKQTKQFYNRPKNRRRNMRGTRHTGATRGTVELCIRCRHYAQKGNHTGARRTEELNKPRAGALQPAKQRRRHDDLDLHESKNSIYN</sequence>
<feature type="region of interest" description="Disordered" evidence="1">
    <location>
        <begin position="111"/>
        <end position="152"/>
    </location>
</feature>
<reference evidence="2" key="1">
    <citation type="journal article" date="2009" name="PLoS Genet.">
        <title>Sequencing, mapping, and analysis of 27,455 maize full-length cDNAs.</title>
        <authorList>
            <person name="Soderlund C."/>
            <person name="Descour A."/>
            <person name="Kudrna D."/>
            <person name="Bomhoff M."/>
            <person name="Boyd L."/>
            <person name="Currie J."/>
            <person name="Angelova A."/>
            <person name="Collura K."/>
            <person name="Wissotski M."/>
            <person name="Ashley E."/>
            <person name="Morrow D."/>
            <person name="Fernandes J."/>
            <person name="Walbot V."/>
            <person name="Yu Y."/>
        </authorList>
    </citation>
    <scope>NUCLEOTIDE SEQUENCE</scope>
    <source>
        <strain evidence="2">B73</strain>
    </source>
</reference>
<dbReference type="AlphaFoldDB" id="C0P6V7"/>
<proteinExistence type="evidence at transcript level"/>
<protein>
    <submittedName>
        <fullName evidence="2">Uncharacterized protein</fullName>
    </submittedName>
</protein>
<name>C0P6V7_MAIZE</name>